<feature type="transmembrane region" description="Helical" evidence="1">
    <location>
        <begin position="69"/>
        <end position="94"/>
    </location>
</feature>
<evidence type="ECO:0000256" key="2">
    <source>
        <dbReference type="SAM" id="SignalP"/>
    </source>
</evidence>
<name>A0A815WSN3_9BILA</name>
<dbReference type="AlphaFoldDB" id="A0A815WSN3"/>
<protein>
    <submittedName>
        <fullName evidence="3">Uncharacterized protein</fullName>
    </submittedName>
</protein>
<feature type="chain" id="PRO_5032806812" evidence="2">
    <location>
        <begin position="20"/>
        <end position="137"/>
    </location>
</feature>
<keyword evidence="1" id="KW-1133">Transmembrane helix</keyword>
<comment type="caution">
    <text evidence="3">The sequence shown here is derived from an EMBL/GenBank/DDBJ whole genome shotgun (WGS) entry which is preliminary data.</text>
</comment>
<evidence type="ECO:0000313" key="4">
    <source>
        <dbReference type="Proteomes" id="UP000663832"/>
    </source>
</evidence>
<keyword evidence="1" id="KW-0812">Transmembrane</keyword>
<dbReference type="EMBL" id="CAJNOM010000717">
    <property type="protein sequence ID" value="CAF1549169.1"/>
    <property type="molecule type" value="Genomic_DNA"/>
</dbReference>
<dbReference type="OrthoDB" id="10029906at2759"/>
<evidence type="ECO:0000313" key="3">
    <source>
        <dbReference type="EMBL" id="CAF1549169.1"/>
    </source>
</evidence>
<proteinExistence type="predicted"/>
<keyword evidence="4" id="KW-1185">Reference proteome</keyword>
<accession>A0A815WSN3</accession>
<sequence length="137" mass="16165">MLEVLFKIWFHIFTNYCLLCQPTSILYRTNHRDKNLNLKRSLYILNHDDNLTTDVITKQNTMNKLFTKIIIILLIFTGFAILITIIIGLIFLYINCSRPSRIHKQIRIEYLDSNEINNYSDNTLTSSKSEQSSFQDI</sequence>
<keyword evidence="2" id="KW-0732">Signal</keyword>
<evidence type="ECO:0000256" key="1">
    <source>
        <dbReference type="SAM" id="Phobius"/>
    </source>
</evidence>
<gene>
    <name evidence="3" type="ORF">QVE165_LOCUS46934</name>
</gene>
<keyword evidence="1" id="KW-0472">Membrane</keyword>
<organism evidence="3 4">
    <name type="scientific">Adineta steineri</name>
    <dbReference type="NCBI Taxonomy" id="433720"/>
    <lineage>
        <taxon>Eukaryota</taxon>
        <taxon>Metazoa</taxon>
        <taxon>Spiralia</taxon>
        <taxon>Gnathifera</taxon>
        <taxon>Rotifera</taxon>
        <taxon>Eurotatoria</taxon>
        <taxon>Bdelloidea</taxon>
        <taxon>Adinetida</taxon>
        <taxon>Adinetidae</taxon>
        <taxon>Adineta</taxon>
    </lineage>
</organism>
<reference evidence="3" key="1">
    <citation type="submission" date="2021-02" db="EMBL/GenBank/DDBJ databases">
        <authorList>
            <person name="Nowell W R."/>
        </authorList>
    </citation>
    <scope>NUCLEOTIDE SEQUENCE</scope>
</reference>
<dbReference type="Proteomes" id="UP000663832">
    <property type="component" value="Unassembled WGS sequence"/>
</dbReference>
<feature type="signal peptide" evidence="2">
    <location>
        <begin position="1"/>
        <end position="19"/>
    </location>
</feature>